<dbReference type="SUPFAM" id="SSF52151">
    <property type="entry name" value="FabD/lysophospholipase-like"/>
    <property type="match status" value="2"/>
</dbReference>
<dbReference type="Pfam" id="PF16073">
    <property type="entry name" value="SAT"/>
    <property type="match status" value="1"/>
</dbReference>
<dbReference type="SUPFAM" id="SSF51412">
    <property type="entry name" value="Inosine monophosphate dehydrogenase (IMPDH)"/>
    <property type="match status" value="1"/>
</dbReference>
<dbReference type="FunFam" id="3.90.470.20:FF:000005">
    <property type="entry name" value="Fatty acid synthase alpha subunit FasA"/>
    <property type="match status" value="1"/>
</dbReference>
<evidence type="ECO:0000256" key="17">
    <source>
        <dbReference type="SAM" id="MobiDB-lite"/>
    </source>
</evidence>
<dbReference type="Gene3D" id="1.20.930.70">
    <property type="match status" value="1"/>
</dbReference>
<dbReference type="PROSITE" id="PS52004">
    <property type="entry name" value="KS3_2"/>
    <property type="match status" value="1"/>
</dbReference>
<evidence type="ECO:0000256" key="14">
    <source>
        <dbReference type="ARBA" id="ARBA00048508"/>
    </source>
</evidence>
<dbReference type="Gene3D" id="3.40.50.720">
    <property type="entry name" value="NAD(P)-binding Rossmann-like Domain"/>
    <property type="match status" value="1"/>
</dbReference>
<dbReference type="InterPro" id="IPR004568">
    <property type="entry name" value="Ppantetheine-prot_Trfase_dom"/>
</dbReference>
<dbReference type="Gene3D" id="6.10.250.1940">
    <property type="match status" value="1"/>
</dbReference>
<feature type="compositionally biased region" description="Polar residues" evidence="17">
    <location>
        <begin position="3365"/>
        <end position="3381"/>
    </location>
</feature>
<sequence length="3896" mass="431210">MWGFAEQLKEEFPAAMEGAADNLSEVELAARFMKFAFDRASKEQVYLPVAEAFFTHFNNVYLKDNNIHAVTQDLPLDVKKSVIKCYYSSLAQLKKSNVVSAQEFKPTSSALFEAAKSGDAKLFAIFGGQGNIEEYFDELVGVWETYKGIVKPFVRRMAVVLADLAHGPESKVLHSKGLDILRWLDDADVRPDNQYLISAPVSFPLIGLTQLLHYYVMLHVLGRSPAEIRDLLQGTTGHSQGIISSIVIAASSTEEEFIQNTEKALGLLFWIGTRAQQEFPSFTLNPSVIEDSISNGEGNPTPMLAVTGLREAQLTKYINQTNTHLGPERKIELTLFNGPRSFVCTGPPQSLYGLNLGLRKLKAPTGLDQSRIPYSQRKIKFSSRFLPITARFHSSYLKPSVDTILKDAKNNHLLFNASDLKIPVYATDSGRRLNTLGSLLQLICERPVHWEKSIPKAGLTHIIDFGPGGTSGIGGLTYRNKEGTGVEVILADSLEGTNKDLSYKADLFNADISSVKYAQNWATLFQPKLVETASGRIDVDTKMSRLLGKPPLMVAGMTPATVNEKFVAAVMNAGYHVEVAGGGHFSEAVLREKVDKIMALTRPGEGITLNIIFLNVLQWGFQYPLIQVMRKEGLPMEGLCIAAGVPSIDNANEIIANLQAAGIRHLAFKPGNVDTIRQVVAIAAANPTMPIILQWTGGRAGGHHGFEDVHQPILETYAAIRCQSNIVLVAGSGFGGADDTLPYITGDWSLQFDYPPMPFDGILFGSRMMVAKEGLASPDAKQAMVDAPGLSDNEWEKTYKGPAGGIITVLSEMGEPIHKVATRGVRLWKELDDSIFTLPKDKRLPALLAKKDYIIKRLNADFQKVWFGENKTGEVVDLQDMTYSEVVHRLVTLLYVKLEHRWIDVSLRNLVGDFMRRVEERFTDKAGPSLLQNYAQLDNPISFVEEFMAQFPDAETQLLTSEDVLHFLALCKRPNQKPVPFIPIMDKEFDIWFKKDSLWQSEDLGAVVDQDVQRTCILHGPVAAKYATRTDQPVAEILGDIYHSHIDSLKERYYKNAAIPKVEYLGGLPIEASPIQAVSAAAAESVFEIDAEDIPEENDWVQAIAGPSYSWLRALLTSPFIVQGSKFSENTVRRIFRPRAHQKVIISRAANGNVKRVQIQDKREWSANQSISDYATSVQLEAKGSKILMTLYEKRASDYIPLHLEFEYKPEFGYAPIHEVMEGRNDRIKEFYFKLWYGVDNKEDYLNLNTADTFIDKGEKVQFDDITEFCQAVGNQAEIFGDRDQKVVSAPMDFAIVVGWKAIMKGIFPKIADGDLLRLVHLGISFRMMDGADLLKVGDVVDTLAKINGIVNTQSGKMIEVKGMIVRDGKPVMEVTSQSLYRGKFTDFENTFENKEETPMEYKVHSNKEIAILKSKDWIHWSDHASEEHQVVPGKSLIFRLKTEVKYKNSRIYASVKTWGTVSMQVSTKEFVQVANVEYEAGESHGNPVTDFLKRHAQEIEQAHFFENGGYSIMPSQSTYPSVVHAPASNEPYANISGDFNPIHVNPYFADLARLPGTITHGMWSSASTRKFVEIFAADNVPRRVVAYNVKFVGMVLPSDRLETKLYHTGMKNGRKIIKVKTVNQNNEKVVEGTAEVEQPITAYVFTGQGSQEKGMGMDLYDSSPVAKSIWDQADKHFMENYGFSIIDIVRNNPKEKTIHFGGPKGERIRQNYMSLLYDVVAADGTINTLPLFPTIDEYSSFYKFVSPNGLLSATQFTQPALTLMEKAAFEDMRAKELIQSNCAFAGHSLGEYSALAAVGDILPLNSLVDVVFYRGMSMQSAVTRDSQGRSDYSMVAVNPARVSKTFSDAALRYVVDSIARRNGEVLEIVNFNVENWQYVAAGTLQNLDVLANVLNYINVAQVDLQQEAASFDGVKEKLNTIMDGAFEKTQAKQAQGRIHLERGKATIPLSGIDVPFHSSFLLSGVTPFRTFLAKKFNPSDIDVAQLKNKYIPNLVAEPFSTDRSFIENVYRTTSSPRLAKVLKTWTDDKYASPAQQQRLGYILLIELLAYQFASPVRWIETQDQLFRHYKIERLIEVGPSPTLTGMALRTLALKYQSYDNALSNRRQTLCISKDAKEIYYELESAPEETAGIALSSASAAPAPSVAAASVAIAAPAAVSAGSAAAAISDTPVSATEIVHAIIAQKLKKTASEIPLSKSVKDLVSGKSTLQNEILGDLQKEFNNAVPEKAEESSLEEVGSALNGTFTGALGQHTSALIAKLIGSKMPGGFTLNAAKTYLNSAYGLGPGRTDGALLVAITMEPVARFATEAEAKSWLDTVARAYAAKAGISLSSGGSPAGGATAASSGGAVAMINNAEFDAFKAKQDALIYQQLNLYAKYLQKDIREGAKKYEEEKVVTKKLQAELDLWLAEHGDTYADGIKPVFSPLKARRYDSYWNWVRQDALEMWYDIIFGKLAIVDREVTAKCLSIMNRAHPKLLDYMRYNVEKCAGDKGETYRLAKKFGQALIENCVSVLAEKPYYKNVAVPKGPTTTVSEKGDIKYAEVPRPGCRKLADYVQDMTAGSEVSEYSSRLKVQHDLGRIYEIIRNQNAASESDKTAMEAYYTDILRAMSMSNTVVREQRTRSHGAASHQSNKTKETIPFLHLKRRSMHDPSLGWEFNSKLTATYLHALTEMSEKGITFADKCVLLTGAGRDSIGSEIMKGLIAGGAKVVVTTSRFSRQVTEYFQGIYKTYGAKGSELILVPFNQGAKQDVDALIEYIYSPEGLNWDLDYVIPFAAIPENGRELDSIDSKAELAHRIMLTNLLRMLGNVKIQKEKMGSDTRPAQVVLPLSPNHGMFGGDGLYGESKIALETLFDRWYSESWASYLVITGAVIGWTRGTGLMSTSNIVAEGVEALGVRTFSTLEMSFNLLGLLHPSITRLCQKEPVYADLNGGLQFIPRLQEVTNKLRKKIRETADIRKAIDAENALDYKTVFGEEAEHNYKPHTVTPRANMKFDFPTLKPYDALKHLEHLKGMLDLDKVIVVAGMGEVSPWGNHRTRWEMEAYGKFSLEGCIELAWMMGYIKHLDGRLKNGKMYSGWVDAKSGEPVEDKDVKARYEQRILDHTGIRFIEPEIMGGYNPEKKMLMQEVVIDHDLEPFECSKEEAEHFKHQQGEKADIYESGNGSWFVVIHKGAALYVPKALRFDRLVAGQIPTGWDATRYGVPQDIIDQVDPVTVFNIVSTVEAFISAGITDPYEFFKYIHVSEMGNTTGSGVGGQAAQRGLYRERFLDQPVQKDILQESEINTMPAWINMLLLSSSGPIKTPVNACATAAVSIEMACESLLSGKAKIMIAGSSEETTEESSYEFANMKATSSAVEEFAKGRTPSEMSRPTTTTRNGFTESHGSASHILMTASTAIEMGSPIYGIIALSNTATDKEGRSVPAPGAGILTTARETQSKRASPLMSFKYRAKQIKARRAQIKAWVESEYEDLQDELQELKASGELADEEDVQAWLQGRTTFIEQQAKRQDKEALATFQHQFFQNDPSIAPIRGALAVYGLTIDDIGVASFHGTSTKANDKNESRVVNTQMKHLGRSKGNALLAITQKYLTGHPKGPAASWMANGMMQCLLTGIIPGNRNADNIDTIMREFDYIVYPCRSIQTDGLKAGILKSFGFGQAGGEVLIIHPDYVLGALEKNQYNEYKAKNAQRYAKAYRYLHDSITGVSEFVQVKTEAPYSEDLEYTVYLNPNARTEYCKEKNTWHFTDKSAHLAAPTSGDAEITKRILTSLTQQQAGKRGVGVDVELTNAVNINNATFVERNFTPAEIDYCQKRPDPQASFTGRWSAKEAVFKAISSYGRIPSDGAGAPLKDIEIHCNQVGAPEVVLAGKAKQAAHAAGIKHINVSISHSGAYSVAVALAQ</sequence>
<keyword evidence="6" id="KW-0378">Hydrolase</keyword>
<dbReference type="Gene3D" id="6.10.250.1930">
    <property type="match status" value="1"/>
</dbReference>
<dbReference type="InterPro" id="IPR047224">
    <property type="entry name" value="FAS_alpha_su_C"/>
</dbReference>
<evidence type="ECO:0000313" key="21">
    <source>
        <dbReference type="Proteomes" id="UP000077051"/>
    </source>
</evidence>
<feature type="region of interest" description="Disordered" evidence="17">
    <location>
        <begin position="3358"/>
        <end position="3381"/>
    </location>
</feature>
<dbReference type="Gene3D" id="3.30.1120.100">
    <property type="match status" value="1"/>
</dbReference>
<dbReference type="PANTHER" id="PTHR10982">
    <property type="entry name" value="MALONYL COA-ACYL CARRIER PROTEIN TRANSACYLASE"/>
    <property type="match status" value="1"/>
</dbReference>
<dbReference type="Pfam" id="PF02801">
    <property type="entry name" value="Ketoacyl-synt_C"/>
    <property type="match status" value="1"/>
</dbReference>
<dbReference type="FunFam" id="3.20.20.70:FF:000078">
    <property type="entry name" value="Fatty acid synthase beta subunit dehydratase"/>
    <property type="match status" value="1"/>
</dbReference>
<dbReference type="InterPro" id="IPR008278">
    <property type="entry name" value="4-PPantetheinyl_Trfase_dom"/>
</dbReference>
<dbReference type="InterPro" id="IPR037143">
    <property type="entry name" value="4-PPantetheinyl_Trfase_dom_sf"/>
</dbReference>
<dbReference type="Gene3D" id="3.40.47.10">
    <property type="match status" value="2"/>
</dbReference>
<dbReference type="InterPro" id="IPR014043">
    <property type="entry name" value="Acyl_transferase_dom"/>
</dbReference>
<dbReference type="Gene3D" id="3.30.70.3330">
    <property type="match status" value="1"/>
</dbReference>
<dbReference type="Pfam" id="PF00109">
    <property type="entry name" value="ketoacyl-synt"/>
    <property type="match status" value="1"/>
</dbReference>
<dbReference type="InterPro" id="IPR009081">
    <property type="entry name" value="PP-bd_ACP"/>
</dbReference>
<feature type="coiled-coil region" evidence="16">
    <location>
        <begin position="3460"/>
        <end position="3487"/>
    </location>
</feature>
<dbReference type="InterPro" id="IPR013565">
    <property type="entry name" value="Fas1/AflB-like_central"/>
</dbReference>
<dbReference type="InterPro" id="IPR003965">
    <property type="entry name" value="Fatty_acid_synthase"/>
</dbReference>
<dbReference type="InterPro" id="IPR040899">
    <property type="entry name" value="Fas_alpha_ACP"/>
</dbReference>
<evidence type="ECO:0000259" key="19">
    <source>
        <dbReference type="PROSITE" id="PS52004"/>
    </source>
</evidence>
<dbReference type="Pfam" id="PF17828">
    <property type="entry name" value="FAS_N"/>
    <property type="match status" value="1"/>
</dbReference>
<dbReference type="FunFam" id="3.90.25.70:FF:000001">
    <property type="entry name" value="Fatty acid synthase subunit alpha"/>
    <property type="match status" value="1"/>
</dbReference>
<feature type="domain" description="Carrier" evidence="18">
    <location>
        <begin position="2173"/>
        <end position="2249"/>
    </location>
</feature>
<organism evidence="20 21">
    <name type="scientific">Mucor lusitanicus CBS 277.49</name>
    <dbReference type="NCBI Taxonomy" id="747725"/>
    <lineage>
        <taxon>Eukaryota</taxon>
        <taxon>Fungi</taxon>
        <taxon>Fungi incertae sedis</taxon>
        <taxon>Mucoromycota</taxon>
        <taxon>Mucoromycotina</taxon>
        <taxon>Mucoromycetes</taxon>
        <taxon>Mucorales</taxon>
        <taxon>Mucorineae</taxon>
        <taxon>Mucoraceae</taxon>
        <taxon>Mucor</taxon>
    </lineage>
</organism>
<dbReference type="InterPro" id="IPR016035">
    <property type="entry name" value="Acyl_Trfase/lysoPLipase"/>
</dbReference>
<dbReference type="EMBL" id="AMYB01000003">
    <property type="protein sequence ID" value="OAD04295.1"/>
    <property type="molecule type" value="Genomic_DNA"/>
</dbReference>
<dbReference type="Pfam" id="PF01575">
    <property type="entry name" value="MaoC_dehydratas"/>
    <property type="match status" value="1"/>
</dbReference>
<reference evidence="20 21" key="1">
    <citation type="submission" date="2015-06" db="EMBL/GenBank/DDBJ databases">
        <title>Expansion of signal transduction pathways in fungi by whole-genome duplication.</title>
        <authorList>
            <consortium name="DOE Joint Genome Institute"/>
            <person name="Corrochano L.M."/>
            <person name="Kuo A."/>
            <person name="Marcet-Houben M."/>
            <person name="Polaino S."/>
            <person name="Salamov A."/>
            <person name="Villalobos J.M."/>
            <person name="Alvarez M.I."/>
            <person name="Avalos J."/>
            <person name="Benito E.P."/>
            <person name="Benoit I."/>
            <person name="Burger G."/>
            <person name="Camino L.P."/>
            <person name="Canovas D."/>
            <person name="Cerda-Olmedo E."/>
            <person name="Cheng J.-F."/>
            <person name="Dominguez A."/>
            <person name="Elias M."/>
            <person name="Eslava A.P."/>
            <person name="Glaser F."/>
            <person name="Grimwood J."/>
            <person name="Gutierrez G."/>
            <person name="Heitman J."/>
            <person name="Henrissat B."/>
            <person name="Iturriaga E.A."/>
            <person name="Lang B.F."/>
            <person name="Lavin J.L."/>
            <person name="Lee S."/>
            <person name="Li W."/>
            <person name="Lindquist E."/>
            <person name="Lopez-Garcia S."/>
            <person name="Luque E.M."/>
            <person name="Marcos A.T."/>
            <person name="Martin J."/>
            <person name="Mccluskey K."/>
            <person name="Medina H.R."/>
            <person name="Miralles-Duran A."/>
            <person name="Miyazaki A."/>
            <person name="Munoz-Torres E."/>
            <person name="Oguiza J.A."/>
            <person name="Ohm R."/>
            <person name="Olmedo M."/>
            <person name="Orejas M."/>
            <person name="Ortiz-Castellanos L."/>
            <person name="Pisabarro A.G."/>
            <person name="Rodriguez-Romero J."/>
            <person name="Ruiz-Herrera J."/>
            <person name="Ruiz-Vazquez R."/>
            <person name="Sanz C."/>
            <person name="Schackwitz W."/>
            <person name="Schmutz J."/>
            <person name="Shahriari M."/>
            <person name="Shelest E."/>
            <person name="Silva-Franco F."/>
            <person name="Soanes D."/>
            <person name="Syed K."/>
            <person name="Tagua V.G."/>
            <person name="Talbot N.J."/>
            <person name="Thon M."/>
            <person name="De Vries R.P."/>
            <person name="Wiebenga A."/>
            <person name="Yadav J.S."/>
            <person name="Braun E.L."/>
            <person name="Baker S."/>
            <person name="Garre V."/>
            <person name="Horwitz B."/>
            <person name="Torres-Martinez S."/>
            <person name="Idnurm A."/>
            <person name="Herrera-Estrella A."/>
            <person name="Gabaldon T."/>
            <person name="Grigoriev I.V."/>
        </authorList>
    </citation>
    <scope>NUCLEOTIDE SEQUENCE [LARGE SCALE GENOMIC DNA]</scope>
    <source>
        <strain evidence="20 21">CBS 277.49</strain>
    </source>
</reference>
<keyword evidence="11" id="KW-0511">Multifunctional enzyme</keyword>
<evidence type="ECO:0000256" key="6">
    <source>
        <dbReference type="ARBA" id="ARBA00022801"/>
    </source>
</evidence>
<dbReference type="Pfam" id="PF18325">
    <property type="entry name" value="Fas_alpha_ACP"/>
    <property type="match status" value="1"/>
</dbReference>
<keyword evidence="10" id="KW-0456">Lyase</keyword>
<keyword evidence="16" id="KW-0175">Coiled coil</keyword>
<dbReference type="SUPFAM" id="SSF56214">
    <property type="entry name" value="4'-phosphopantetheinyl transferase"/>
    <property type="match status" value="1"/>
</dbReference>
<keyword evidence="4" id="KW-0808">Transferase</keyword>
<dbReference type="GO" id="GO:0004318">
    <property type="term" value="F:enoyl-[acyl-carrier-protein] reductase (NADH) activity"/>
    <property type="evidence" value="ECO:0007669"/>
    <property type="project" value="InterPro"/>
</dbReference>
<keyword evidence="7" id="KW-0460">Magnesium</keyword>
<evidence type="ECO:0000313" key="20">
    <source>
        <dbReference type="EMBL" id="OAD04295.1"/>
    </source>
</evidence>
<dbReference type="GO" id="GO:0004315">
    <property type="term" value="F:3-oxoacyl-[acyl-carrier-protein] synthase activity"/>
    <property type="evidence" value="ECO:0007669"/>
    <property type="project" value="UniProtKB-EC"/>
</dbReference>
<keyword evidence="2" id="KW-0596">Phosphopantetheine</keyword>
<dbReference type="CDD" id="cd08950">
    <property type="entry name" value="KR_fFAS_SDR_c_like"/>
    <property type="match status" value="1"/>
</dbReference>
<feature type="domain" description="Ketosynthase family 3 (KS3)" evidence="19">
    <location>
        <begin position="3125"/>
        <end position="3664"/>
    </location>
</feature>
<dbReference type="InterPro" id="IPR029069">
    <property type="entry name" value="HotDog_dom_sf"/>
</dbReference>
<dbReference type="GO" id="GO:0006633">
    <property type="term" value="P:fatty acid biosynthetic process"/>
    <property type="evidence" value="ECO:0007669"/>
    <property type="project" value="InterPro"/>
</dbReference>
<dbReference type="GO" id="GO:0000287">
    <property type="term" value="F:magnesium ion binding"/>
    <property type="evidence" value="ECO:0007669"/>
    <property type="project" value="InterPro"/>
</dbReference>
<dbReference type="InterPro" id="IPR041550">
    <property type="entry name" value="FASI_helical"/>
</dbReference>
<evidence type="ECO:0000256" key="7">
    <source>
        <dbReference type="ARBA" id="ARBA00022842"/>
    </source>
</evidence>
<evidence type="ECO:0000256" key="12">
    <source>
        <dbReference type="ARBA" id="ARBA00033756"/>
    </source>
</evidence>
<evidence type="ECO:0000256" key="4">
    <source>
        <dbReference type="ARBA" id="ARBA00022679"/>
    </source>
</evidence>
<evidence type="ECO:0000256" key="1">
    <source>
        <dbReference type="ARBA" id="ARBA00007485"/>
    </source>
</evidence>
<dbReference type="InterPro" id="IPR040883">
    <property type="entry name" value="FAS_meander"/>
</dbReference>
<dbReference type="FunFam" id="3.40.366.10:FF:000003">
    <property type="entry name" value="Fatty acid synthase subunit beta dehydratase"/>
    <property type="match status" value="1"/>
</dbReference>
<dbReference type="FunFam" id="3.40.366.10:FF:000006">
    <property type="entry name" value="Fatty acid synthase beta subunit dehydratase"/>
    <property type="match status" value="1"/>
</dbReference>
<dbReference type="InterPro" id="IPR020841">
    <property type="entry name" value="PKS_Beta-ketoAc_synthase_dom"/>
</dbReference>
<dbReference type="PRINTS" id="PR01483">
    <property type="entry name" value="FASYNTHASE"/>
</dbReference>
<dbReference type="Gene3D" id="6.10.140.1400">
    <property type="match status" value="1"/>
</dbReference>
<dbReference type="CDD" id="cd00828">
    <property type="entry name" value="elong_cond_enzymes"/>
    <property type="match status" value="1"/>
</dbReference>
<dbReference type="VEuPathDB" id="FungiDB:MUCCIDRAFT_72770"/>
<keyword evidence="21" id="KW-1185">Reference proteome</keyword>
<evidence type="ECO:0000256" key="15">
    <source>
        <dbReference type="ARBA" id="ARBA00049541"/>
    </source>
</evidence>
<evidence type="ECO:0000256" key="13">
    <source>
        <dbReference type="ARBA" id="ARBA00048237"/>
    </source>
</evidence>
<dbReference type="GO" id="GO:0004312">
    <property type="term" value="F:fatty acid synthase activity"/>
    <property type="evidence" value="ECO:0007669"/>
    <property type="project" value="InterPro"/>
</dbReference>
<dbReference type="InterPro" id="IPR002539">
    <property type="entry name" value="MaoC-like_dom"/>
</dbReference>
<dbReference type="NCBIfam" id="TIGR00556">
    <property type="entry name" value="pantethn_trn"/>
    <property type="match status" value="1"/>
</dbReference>
<dbReference type="OrthoDB" id="4251012at2759"/>
<dbReference type="Gene3D" id="1.20.1050.120">
    <property type="match status" value="1"/>
</dbReference>
<keyword evidence="5" id="KW-0479">Metal-binding</keyword>
<dbReference type="FunFam" id="1.20.930.70:FF:000001">
    <property type="entry name" value="Fatty acid synthase beta subunit dehydratase"/>
    <property type="match status" value="1"/>
</dbReference>
<dbReference type="Gene3D" id="3.40.366.10">
    <property type="entry name" value="Malonyl-Coenzyme A Acyl Carrier Protein, domain 2"/>
    <property type="match status" value="3"/>
</dbReference>
<dbReference type="InterPro" id="IPR039569">
    <property type="entry name" value="FAS1-like_DH_region"/>
</dbReference>
<dbReference type="GO" id="GO:0004321">
    <property type="term" value="F:fatty-acyl-CoA synthase activity"/>
    <property type="evidence" value="ECO:0007669"/>
    <property type="project" value="UniProtKB-EC"/>
</dbReference>
<dbReference type="Pfam" id="PF01648">
    <property type="entry name" value="ACPS"/>
    <property type="match status" value="1"/>
</dbReference>
<evidence type="ECO:0000256" key="10">
    <source>
        <dbReference type="ARBA" id="ARBA00023239"/>
    </source>
</evidence>
<gene>
    <name evidence="20" type="ORF">MUCCIDRAFT_72770</name>
</gene>
<dbReference type="Gene3D" id="6.20.240.10">
    <property type="match status" value="1"/>
</dbReference>
<dbReference type="SMART" id="SM00827">
    <property type="entry name" value="PKS_AT"/>
    <property type="match status" value="1"/>
</dbReference>
<dbReference type="GO" id="GO:0004316">
    <property type="term" value="F:3-oxoacyl-[acyl-carrier-protein] reductase (NADPH) activity"/>
    <property type="evidence" value="ECO:0007669"/>
    <property type="project" value="UniProtKB-EC"/>
</dbReference>
<evidence type="ECO:0000256" key="5">
    <source>
        <dbReference type="ARBA" id="ARBA00022723"/>
    </source>
</evidence>
<dbReference type="Gene3D" id="3.20.20.70">
    <property type="entry name" value="Aldolase class I"/>
    <property type="match status" value="1"/>
</dbReference>
<dbReference type="Proteomes" id="UP000077051">
    <property type="component" value="Unassembled WGS sequence"/>
</dbReference>
<dbReference type="InterPro" id="IPR032088">
    <property type="entry name" value="SAT"/>
</dbReference>
<protein>
    <submittedName>
        <fullName evidence="20">Uncharacterized protein</fullName>
    </submittedName>
</protein>
<dbReference type="InterPro" id="IPR050830">
    <property type="entry name" value="Fungal_FAS"/>
</dbReference>
<evidence type="ECO:0000256" key="16">
    <source>
        <dbReference type="SAM" id="Coils"/>
    </source>
</evidence>
<comment type="similarity">
    <text evidence="1">Belongs to the thiolase-like superfamily. Fungal fatty acid synthetase subunit alpha family.</text>
</comment>
<dbReference type="SUPFAM" id="SSF53901">
    <property type="entry name" value="Thiolase-like"/>
    <property type="match status" value="2"/>
</dbReference>
<dbReference type="Pfam" id="PF17951">
    <property type="entry name" value="FAS_meander"/>
    <property type="match status" value="1"/>
</dbReference>
<evidence type="ECO:0000256" key="3">
    <source>
        <dbReference type="ARBA" id="ARBA00022553"/>
    </source>
</evidence>
<dbReference type="Pfam" id="PF18314">
    <property type="entry name" value="FAS_I_H"/>
    <property type="match status" value="1"/>
</dbReference>
<comment type="catalytic activity">
    <reaction evidence="14">
        <text>a (3R)-hydroxyacyl-[ACP] + NADP(+) = a 3-oxoacyl-[ACP] + NADPH + H(+)</text>
        <dbReference type="Rhea" id="RHEA:17397"/>
        <dbReference type="Rhea" id="RHEA-COMP:9916"/>
        <dbReference type="Rhea" id="RHEA-COMP:9945"/>
        <dbReference type="ChEBI" id="CHEBI:15378"/>
        <dbReference type="ChEBI" id="CHEBI:57783"/>
        <dbReference type="ChEBI" id="CHEBI:58349"/>
        <dbReference type="ChEBI" id="CHEBI:78776"/>
        <dbReference type="ChEBI" id="CHEBI:78827"/>
        <dbReference type="EC" id="1.1.1.100"/>
    </reaction>
</comment>
<comment type="caution">
    <text evidence="20">The sequence shown here is derived from an EMBL/GenBank/DDBJ whole genome shotgun (WGS) entry which is preliminary data.</text>
</comment>
<dbReference type="GO" id="GO:0016787">
    <property type="term" value="F:hydrolase activity"/>
    <property type="evidence" value="ECO:0007669"/>
    <property type="project" value="UniProtKB-KW"/>
</dbReference>
<evidence type="ECO:0000256" key="11">
    <source>
        <dbReference type="ARBA" id="ARBA00023268"/>
    </source>
</evidence>
<dbReference type="Pfam" id="PF22235">
    <property type="entry name" value="FAS1_thioest_ins"/>
    <property type="match status" value="1"/>
</dbReference>
<dbReference type="CDD" id="cd03447">
    <property type="entry name" value="FAS_MaoC"/>
    <property type="match status" value="1"/>
</dbReference>
<name>A0A162MQI1_MUCCL</name>
<keyword evidence="9" id="KW-0560">Oxidoreductase</keyword>
<dbReference type="Gene3D" id="3.90.25.70">
    <property type="match status" value="1"/>
</dbReference>
<accession>A0A162MQI1</accession>
<dbReference type="Pfam" id="PF08354">
    <property type="entry name" value="Fas1-AflB-like_hel"/>
    <property type="match status" value="1"/>
</dbReference>
<dbReference type="InterPro" id="IPR041099">
    <property type="entry name" value="FAS1_N"/>
</dbReference>
<evidence type="ECO:0000256" key="2">
    <source>
        <dbReference type="ARBA" id="ARBA00022450"/>
    </source>
</evidence>
<dbReference type="InterPro" id="IPR013785">
    <property type="entry name" value="Aldolase_TIM"/>
</dbReference>
<dbReference type="InterPro" id="IPR016039">
    <property type="entry name" value="Thiolase-like"/>
</dbReference>
<dbReference type="Gene3D" id="3.90.470.20">
    <property type="entry name" value="4'-phosphopantetheinyl transferase domain"/>
    <property type="match status" value="1"/>
</dbReference>
<dbReference type="PANTHER" id="PTHR10982:SF21">
    <property type="entry name" value="FATTY ACID SYNTHASE SUBUNIT BETA"/>
    <property type="match status" value="1"/>
</dbReference>
<dbReference type="InterPro" id="IPR018201">
    <property type="entry name" value="Ketoacyl_synth_AS"/>
</dbReference>
<dbReference type="InterPro" id="IPR014031">
    <property type="entry name" value="Ketoacyl_synth_C"/>
</dbReference>
<comment type="catalytic activity">
    <reaction evidence="13">
        <text>acetyl-CoA + n malonyl-CoA + 2n NADPH + 4n H(+) = a long-chain-acyl-CoA + n CoA + n CO2 + 2n NADP(+).</text>
        <dbReference type="EC" id="2.3.1.86"/>
    </reaction>
</comment>
<comment type="catalytic activity">
    <reaction evidence="15">
        <text>a fatty acyl-[ACP] + malonyl-[ACP] + H(+) = a 3-oxoacyl-[ACP] + holo-[ACP] + CO2</text>
        <dbReference type="Rhea" id="RHEA:22836"/>
        <dbReference type="Rhea" id="RHEA-COMP:9623"/>
        <dbReference type="Rhea" id="RHEA-COMP:9685"/>
        <dbReference type="Rhea" id="RHEA-COMP:9916"/>
        <dbReference type="Rhea" id="RHEA-COMP:14125"/>
        <dbReference type="ChEBI" id="CHEBI:15378"/>
        <dbReference type="ChEBI" id="CHEBI:16526"/>
        <dbReference type="ChEBI" id="CHEBI:64479"/>
        <dbReference type="ChEBI" id="CHEBI:78449"/>
        <dbReference type="ChEBI" id="CHEBI:78776"/>
        <dbReference type="ChEBI" id="CHEBI:138651"/>
        <dbReference type="EC" id="2.3.1.41"/>
    </reaction>
</comment>
<dbReference type="GO" id="GO:0008897">
    <property type="term" value="F:holo-[acyl-carrier-protein] synthase activity"/>
    <property type="evidence" value="ECO:0007669"/>
    <property type="project" value="InterPro"/>
</dbReference>
<dbReference type="InterPro" id="IPR014030">
    <property type="entry name" value="Ketoacyl_synth_N"/>
</dbReference>
<dbReference type="Gene3D" id="6.10.140.1410">
    <property type="match status" value="1"/>
</dbReference>
<comment type="subunit">
    <text evidence="12">[Alpha(6)beta(6)] hexamers of two multifunctional subunits (alpha and beta).</text>
</comment>
<dbReference type="Gene3D" id="6.10.60.10">
    <property type="match status" value="1"/>
</dbReference>
<keyword evidence="8" id="KW-0521">NADP</keyword>
<dbReference type="Gene3D" id="3.10.129.10">
    <property type="entry name" value="Hotdog Thioesterase"/>
    <property type="match status" value="2"/>
</dbReference>
<dbReference type="GO" id="GO:0019171">
    <property type="term" value="F:(3R)-hydroxyacyl-[acyl-carrier-protein] dehydratase activity"/>
    <property type="evidence" value="ECO:0007669"/>
    <property type="project" value="InterPro"/>
</dbReference>
<dbReference type="SUPFAM" id="SSF51735">
    <property type="entry name" value="NAD(P)-binding Rossmann-fold domains"/>
    <property type="match status" value="1"/>
</dbReference>
<dbReference type="InterPro" id="IPR036291">
    <property type="entry name" value="NAD(P)-bd_dom_sf"/>
</dbReference>
<keyword evidence="3" id="KW-0597">Phosphoprotein</keyword>
<proteinExistence type="inferred from homology"/>
<dbReference type="STRING" id="747725.A0A162MQI1"/>
<dbReference type="Gene3D" id="6.10.140.1390">
    <property type="match status" value="1"/>
</dbReference>
<dbReference type="Pfam" id="PF00698">
    <property type="entry name" value="Acyl_transf_1"/>
    <property type="match status" value="1"/>
</dbReference>
<dbReference type="SUPFAM" id="SSF54637">
    <property type="entry name" value="Thioesterase/thiol ester dehydrase-isomerase"/>
    <property type="match status" value="2"/>
</dbReference>
<dbReference type="PROSITE" id="PS00606">
    <property type="entry name" value="KS3_1"/>
    <property type="match status" value="1"/>
</dbReference>
<dbReference type="InterPro" id="IPR001227">
    <property type="entry name" value="Ac_transferase_dom_sf"/>
</dbReference>
<dbReference type="GO" id="GO:0005835">
    <property type="term" value="C:fatty acid synthase complex"/>
    <property type="evidence" value="ECO:0007669"/>
    <property type="project" value="InterPro"/>
</dbReference>
<dbReference type="PROSITE" id="PS50075">
    <property type="entry name" value="CARRIER"/>
    <property type="match status" value="1"/>
</dbReference>
<evidence type="ECO:0000256" key="9">
    <source>
        <dbReference type="ARBA" id="ARBA00023002"/>
    </source>
</evidence>
<evidence type="ECO:0000256" key="8">
    <source>
        <dbReference type="ARBA" id="ARBA00022857"/>
    </source>
</evidence>
<dbReference type="FunFam" id="3.30.70.3330:FF:000001">
    <property type="entry name" value="Fatty acid synthase subunit beta dehydratase"/>
    <property type="match status" value="1"/>
</dbReference>
<dbReference type="Pfam" id="PF13452">
    <property type="entry name" value="FAS1_DH_region"/>
    <property type="match status" value="1"/>
</dbReference>
<evidence type="ECO:0000259" key="18">
    <source>
        <dbReference type="PROSITE" id="PS50075"/>
    </source>
</evidence>